<dbReference type="GO" id="GO:0005737">
    <property type="term" value="C:cytoplasm"/>
    <property type="evidence" value="ECO:0007669"/>
    <property type="project" value="TreeGrafter"/>
</dbReference>
<organism evidence="2 3">
    <name type="scientific">Dipteronia dyeriana</name>
    <dbReference type="NCBI Taxonomy" id="168575"/>
    <lineage>
        <taxon>Eukaryota</taxon>
        <taxon>Viridiplantae</taxon>
        <taxon>Streptophyta</taxon>
        <taxon>Embryophyta</taxon>
        <taxon>Tracheophyta</taxon>
        <taxon>Spermatophyta</taxon>
        <taxon>Magnoliopsida</taxon>
        <taxon>eudicotyledons</taxon>
        <taxon>Gunneridae</taxon>
        <taxon>Pentapetalae</taxon>
        <taxon>rosids</taxon>
        <taxon>malvids</taxon>
        <taxon>Sapindales</taxon>
        <taxon>Sapindaceae</taxon>
        <taxon>Hippocastanoideae</taxon>
        <taxon>Acereae</taxon>
        <taxon>Dipteronia</taxon>
    </lineage>
</organism>
<protein>
    <submittedName>
        <fullName evidence="2">Uncharacterized protein</fullName>
    </submittedName>
</protein>
<dbReference type="AlphaFoldDB" id="A0AAD9TVZ5"/>
<keyword evidence="1" id="KW-0456">Lyase</keyword>
<evidence type="ECO:0000313" key="3">
    <source>
        <dbReference type="Proteomes" id="UP001280121"/>
    </source>
</evidence>
<name>A0AAD9TVZ5_9ROSI</name>
<dbReference type="GO" id="GO:0016831">
    <property type="term" value="F:carboxy-lyase activity"/>
    <property type="evidence" value="ECO:0007669"/>
    <property type="project" value="TreeGrafter"/>
</dbReference>
<dbReference type="PANTHER" id="PTHR11999">
    <property type="entry name" value="GROUP II PYRIDOXAL-5-PHOSPHATE DECARBOXYLASE"/>
    <property type="match status" value="1"/>
</dbReference>
<dbReference type="Proteomes" id="UP001280121">
    <property type="component" value="Unassembled WGS sequence"/>
</dbReference>
<dbReference type="EMBL" id="JANJYI010000007">
    <property type="protein sequence ID" value="KAK2643002.1"/>
    <property type="molecule type" value="Genomic_DNA"/>
</dbReference>
<dbReference type="Gene3D" id="3.90.1150.10">
    <property type="entry name" value="Aspartate Aminotransferase, domain 1"/>
    <property type="match status" value="1"/>
</dbReference>
<keyword evidence="3" id="KW-1185">Reference proteome</keyword>
<gene>
    <name evidence="2" type="ORF">Ddye_024765</name>
</gene>
<accession>A0AAD9TVZ5</accession>
<dbReference type="InterPro" id="IPR015422">
    <property type="entry name" value="PyrdxlP-dep_Trfase_small"/>
</dbReference>
<proteinExistence type="predicted"/>
<dbReference type="SUPFAM" id="SSF53383">
    <property type="entry name" value="PLP-dependent transferases"/>
    <property type="match status" value="1"/>
</dbReference>
<sequence length="111" mass="12336">MAKVFEELVRSEKRFEVAAPRNFSMVCFKVSASSTLFKHENDDNENQQKLNEVTETLLEKINESGKACMTHAVVGGMYVIRVAIGASPTEEKHVVGTTKVVQQYLDAILSS</sequence>
<comment type="caution">
    <text evidence="2">The sequence shown here is derived from an EMBL/GenBank/DDBJ whole genome shotgun (WGS) entry which is preliminary data.</text>
</comment>
<keyword evidence="1" id="KW-0210">Decarboxylase</keyword>
<dbReference type="InterPro" id="IPR010977">
    <property type="entry name" value="Aromatic_deC"/>
</dbReference>
<dbReference type="PANTHER" id="PTHR11999:SF96">
    <property type="entry name" value="TYROSINE DECARBOXYLASE"/>
    <property type="match status" value="1"/>
</dbReference>
<evidence type="ECO:0000313" key="2">
    <source>
        <dbReference type="EMBL" id="KAK2643002.1"/>
    </source>
</evidence>
<dbReference type="InterPro" id="IPR015424">
    <property type="entry name" value="PyrdxlP-dep_Trfase"/>
</dbReference>
<evidence type="ECO:0000256" key="1">
    <source>
        <dbReference type="ARBA" id="ARBA00022793"/>
    </source>
</evidence>
<reference evidence="2" key="1">
    <citation type="journal article" date="2023" name="Plant J.">
        <title>Genome sequences and population genomics provide insights into the demographic history, inbreeding, and mutation load of two 'living fossil' tree species of Dipteronia.</title>
        <authorList>
            <person name="Feng Y."/>
            <person name="Comes H.P."/>
            <person name="Chen J."/>
            <person name="Zhu S."/>
            <person name="Lu R."/>
            <person name="Zhang X."/>
            <person name="Li P."/>
            <person name="Qiu J."/>
            <person name="Olsen K.M."/>
            <person name="Qiu Y."/>
        </authorList>
    </citation>
    <scope>NUCLEOTIDE SEQUENCE</scope>
    <source>
        <strain evidence="2">KIB01</strain>
    </source>
</reference>